<evidence type="ECO:0000256" key="1">
    <source>
        <dbReference type="SAM" id="MobiDB-lite"/>
    </source>
</evidence>
<feature type="transmembrane region" description="Helical" evidence="2">
    <location>
        <begin position="51"/>
        <end position="74"/>
    </location>
</feature>
<dbReference type="InterPro" id="IPR029062">
    <property type="entry name" value="Class_I_gatase-like"/>
</dbReference>
<dbReference type="EMBL" id="JAJKFW010000006">
    <property type="protein sequence ID" value="MCC9641443.1"/>
    <property type="molecule type" value="Genomic_DNA"/>
</dbReference>
<feature type="transmembrane region" description="Helical" evidence="2">
    <location>
        <begin position="20"/>
        <end position="39"/>
    </location>
</feature>
<proteinExistence type="predicted"/>
<feature type="transmembrane region" description="Helical" evidence="2">
    <location>
        <begin position="806"/>
        <end position="827"/>
    </location>
</feature>
<dbReference type="Gene3D" id="3.40.50.880">
    <property type="match status" value="1"/>
</dbReference>
<feature type="region of interest" description="Disordered" evidence="1">
    <location>
        <begin position="350"/>
        <end position="371"/>
    </location>
</feature>
<dbReference type="PROSITE" id="PS50234">
    <property type="entry name" value="VWFA"/>
    <property type="match status" value="1"/>
</dbReference>
<name>A0ABS8NF21_9BACT</name>
<dbReference type="SUPFAM" id="SSF53300">
    <property type="entry name" value="vWA-like"/>
    <property type="match status" value="1"/>
</dbReference>
<dbReference type="Gene3D" id="3.40.50.410">
    <property type="entry name" value="von Willebrand factor, type A domain"/>
    <property type="match status" value="1"/>
</dbReference>
<comment type="caution">
    <text evidence="4">The sequence shown here is derived from an EMBL/GenBank/DDBJ whole genome shotgun (WGS) entry which is preliminary data.</text>
</comment>
<dbReference type="SUPFAM" id="SSF52317">
    <property type="entry name" value="Class I glutamine amidotransferase-like"/>
    <property type="match status" value="1"/>
</dbReference>
<organism evidence="4 5">
    <name type="scientific">Rhodopirellula halodulae</name>
    <dbReference type="NCBI Taxonomy" id="2894198"/>
    <lineage>
        <taxon>Bacteria</taxon>
        <taxon>Pseudomonadati</taxon>
        <taxon>Planctomycetota</taxon>
        <taxon>Planctomycetia</taxon>
        <taxon>Pirellulales</taxon>
        <taxon>Pirellulaceae</taxon>
        <taxon>Rhodopirellula</taxon>
    </lineage>
</organism>
<gene>
    <name evidence="4" type="ORF">LOC71_04095</name>
</gene>
<dbReference type="Proteomes" id="UP001430306">
    <property type="component" value="Unassembled WGS sequence"/>
</dbReference>
<dbReference type="PANTHER" id="PTHR37947:SF1">
    <property type="entry name" value="BLL2462 PROTEIN"/>
    <property type="match status" value="1"/>
</dbReference>
<feature type="domain" description="VWFA" evidence="3">
    <location>
        <begin position="85"/>
        <end position="290"/>
    </location>
</feature>
<reference evidence="4" key="1">
    <citation type="submission" date="2021-11" db="EMBL/GenBank/DDBJ databases">
        <title>Genome sequence.</title>
        <authorList>
            <person name="Sun Q."/>
        </authorList>
    </citation>
    <scope>NUCLEOTIDE SEQUENCE</scope>
    <source>
        <strain evidence="4">JC740</strain>
    </source>
</reference>
<accession>A0ABS8NF21</accession>
<keyword evidence="2" id="KW-0812">Transmembrane</keyword>
<keyword evidence="2" id="KW-0472">Membrane</keyword>
<sequence>MMAPFTKGAFASLRFAWDLPTWLIVMIAVLLGGATVWLYSRETRTLDGAAAWTLPALRGTAIILIVLLLAGPIWHHRQTIGQPARLIFAVDQSLSMSERDSSDGLSPDRLKRAAELLFGRGEQAGWIEQLKQTHLIDVVSFDSTAQTRWKSYDVDDDQPVESSHSVLGEATGVSTNLSAALRPLVPTTDADTSDDAIPTEQSETGTPLALVMLSDGRDSANVADASDLAWQLSQTGWQIHTIGMGSIDEPADIGIINVLHPERIASDGRLTGTIVAKHFGVLNETLRINLRSGDQVVWSESIVATEDGQTEVDFEFPVETLSQRLLDNESRGVDHDSLVLPFTATISRENASVSASKESPRTDGNQFASSFDLGQSDNDRWDFRVAAANRDRRLLILDGSSRWETRYLRNLFSRDPAWEVDTVLIGAGTDMPNIQRGDQNDEVPQTETDWGRYDAIVLGEVPPEQWTDSDSEGLKGFVKRGGGLILLDGRYNRLSRIESLSDLIPVNFEQAPTISDNTALLRYQKNQPLVKSIGPSTAGRSQPVMLLAAGTDNNEELWRAMPTPSSIPPITARADAEVWADAIVEPSPDGQDDRVPWLVTRLFGAGRVFYLATDQTWRWRYKVESQLHGRFWNQLLTAVMPPPYAVRDDYVAIGTDQIDYSSGQKALIRARLLETDALETNDSNPSMATVDAILIRDDQIFATIPLNLDNAARKTYLGQTPPLPPGAYRVRIRASGYDASALKASAPIWVESAGKGELDRVAVDESRLKEIASAGAGTYVHESSAEEMLNQLIPLSRGQIIETDTLLWESWWLFVVVLLLLAAEWWMRKRSGLI</sequence>
<dbReference type="InterPro" id="IPR036465">
    <property type="entry name" value="vWFA_dom_sf"/>
</dbReference>
<evidence type="ECO:0000313" key="4">
    <source>
        <dbReference type="EMBL" id="MCC9641443.1"/>
    </source>
</evidence>
<evidence type="ECO:0000259" key="3">
    <source>
        <dbReference type="PROSITE" id="PS50234"/>
    </source>
</evidence>
<dbReference type="CDD" id="cd00198">
    <property type="entry name" value="vWFA"/>
    <property type="match status" value="1"/>
</dbReference>
<keyword evidence="2" id="KW-1133">Transmembrane helix</keyword>
<keyword evidence="5" id="KW-1185">Reference proteome</keyword>
<protein>
    <submittedName>
        <fullName evidence="4">VWA domain-containing protein</fullName>
    </submittedName>
</protein>
<dbReference type="PANTHER" id="PTHR37947">
    <property type="entry name" value="BLL2462 PROTEIN"/>
    <property type="match status" value="1"/>
</dbReference>
<evidence type="ECO:0000256" key="2">
    <source>
        <dbReference type="SAM" id="Phobius"/>
    </source>
</evidence>
<dbReference type="InterPro" id="IPR002035">
    <property type="entry name" value="VWF_A"/>
</dbReference>
<evidence type="ECO:0000313" key="5">
    <source>
        <dbReference type="Proteomes" id="UP001430306"/>
    </source>
</evidence>